<accession>A0A7X9WBU2</accession>
<evidence type="ECO:0000256" key="1">
    <source>
        <dbReference type="SAM" id="MobiDB-lite"/>
    </source>
</evidence>
<feature type="compositionally biased region" description="Basic and acidic residues" evidence="1">
    <location>
        <begin position="22"/>
        <end position="59"/>
    </location>
</feature>
<evidence type="ECO:0000256" key="2">
    <source>
        <dbReference type="SAM" id="SignalP"/>
    </source>
</evidence>
<keyword evidence="2" id="KW-0732">Signal</keyword>
<dbReference type="EMBL" id="JABBLX010000044">
    <property type="protein sequence ID" value="NMK98555.1"/>
    <property type="molecule type" value="Genomic_DNA"/>
</dbReference>
<reference evidence="5 6" key="1">
    <citation type="submission" date="2020-04" db="EMBL/GenBank/DDBJ databases">
        <title>The Epidemiology and Molecular Characteristics of Linezolid-Resistant Staphylococcus capitis in Huashan Hospital, Shanghai.</title>
        <authorList>
            <person name="Ding L."/>
            <person name="Li P."/>
            <person name="Yang Y."/>
            <person name="Lin D."/>
            <person name="Xu X."/>
        </authorList>
    </citation>
    <scope>NUCLEOTIDE SEQUENCE [LARGE SCALE GENOMIC DNA]</scope>
    <source>
        <strain evidence="4 6">12-86</strain>
        <strain evidence="3 5">17-84</strain>
    </source>
</reference>
<dbReference type="EMBL" id="JABBMI010000080">
    <property type="protein sequence ID" value="NMK55225.1"/>
    <property type="molecule type" value="Genomic_DNA"/>
</dbReference>
<evidence type="ECO:0000313" key="5">
    <source>
        <dbReference type="Proteomes" id="UP000538955"/>
    </source>
</evidence>
<dbReference type="Proteomes" id="UP000550736">
    <property type="component" value="Unassembled WGS sequence"/>
</dbReference>
<dbReference type="AlphaFoldDB" id="A0A7X9WBU2"/>
<feature type="compositionally biased region" description="Low complexity" evidence="1">
    <location>
        <begin position="60"/>
        <end position="74"/>
    </location>
</feature>
<evidence type="ECO:0000313" key="6">
    <source>
        <dbReference type="Proteomes" id="UP000550736"/>
    </source>
</evidence>
<keyword evidence="5" id="KW-1185">Reference proteome</keyword>
<organism evidence="4 6">
    <name type="scientific">Staphylococcus capitis</name>
    <dbReference type="NCBI Taxonomy" id="29388"/>
    <lineage>
        <taxon>Bacteria</taxon>
        <taxon>Bacillati</taxon>
        <taxon>Bacillota</taxon>
        <taxon>Bacilli</taxon>
        <taxon>Bacillales</taxon>
        <taxon>Staphylococcaceae</taxon>
        <taxon>Staphylococcus</taxon>
    </lineage>
</organism>
<feature type="chain" id="PRO_5038931316" description="Lipoprotein" evidence="2">
    <location>
        <begin position="22"/>
        <end position="199"/>
    </location>
</feature>
<dbReference type="RefSeq" id="WP_023351232.1">
    <property type="nucleotide sequence ID" value="NZ_CBCPJN010000002.1"/>
</dbReference>
<sequence length="199" mass="22259">MKRLFASITVLTLILAACSHSGSDENEKNDDSSKKEQKEKKSKTDSKDKSKNHKDKDSTSKSSSNNNELSSSDSPTENTNTSKQQPQSNQDNSKNKDYVAPYQSNHATQVARSLSPFNGNEGQALQQLPNFETALDIAKNEANMFGNSHKKYNDYSLEATNDGFRYVFSFKDDSKDNSYSIVTVNRQGQPTLIDPNYHQ</sequence>
<protein>
    <recommendedName>
        <fullName evidence="7">Lipoprotein</fullName>
    </recommendedName>
</protein>
<evidence type="ECO:0008006" key="7">
    <source>
        <dbReference type="Google" id="ProtNLM"/>
    </source>
</evidence>
<evidence type="ECO:0000313" key="3">
    <source>
        <dbReference type="EMBL" id="NMK55225.1"/>
    </source>
</evidence>
<feature type="signal peptide" evidence="2">
    <location>
        <begin position="1"/>
        <end position="21"/>
    </location>
</feature>
<gene>
    <name evidence="4" type="ORF">HHM13_10830</name>
    <name evidence="3" type="ORF">HHM24_10900</name>
</gene>
<dbReference type="PROSITE" id="PS51257">
    <property type="entry name" value="PROKAR_LIPOPROTEIN"/>
    <property type="match status" value="1"/>
</dbReference>
<proteinExistence type="predicted"/>
<feature type="region of interest" description="Disordered" evidence="1">
    <location>
        <begin position="17"/>
        <end position="104"/>
    </location>
</feature>
<dbReference type="Proteomes" id="UP000538955">
    <property type="component" value="Unassembled WGS sequence"/>
</dbReference>
<evidence type="ECO:0000313" key="4">
    <source>
        <dbReference type="EMBL" id="NMK98555.1"/>
    </source>
</evidence>
<name>A0A7X9WBU2_STACP</name>
<comment type="caution">
    <text evidence="4">The sequence shown here is derived from an EMBL/GenBank/DDBJ whole genome shotgun (WGS) entry which is preliminary data.</text>
</comment>
<feature type="compositionally biased region" description="Polar residues" evidence="1">
    <location>
        <begin position="75"/>
        <end position="92"/>
    </location>
</feature>